<comment type="caution">
    <text evidence="4">The sequence shown here is derived from an EMBL/GenBank/DDBJ whole genome shotgun (WGS) entry which is preliminary data.</text>
</comment>
<proteinExistence type="inferred from homology"/>
<dbReference type="SUPFAM" id="SSF51735">
    <property type="entry name" value="NAD(P)-binding Rossmann-fold domains"/>
    <property type="match status" value="1"/>
</dbReference>
<evidence type="ECO:0000256" key="1">
    <source>
        <dbReference type="ARBA" id="ARBA00006484"/>
    </source>
</evidence>
<dbReference type="PANTHER" id="PTHR42879">
    <property type="entry name" value="3-OXOACYL-(ACYL-CARRIER-PROTEIN) REDUCTASE"/>
    <property type="match status" value="1"/>
</dbReference>
<evidence type="ECO:0000256" key="2">
    <source>
        <dbReference type="ARBA" id="ARBA00023002"/>
    </source>
</evidence>
<dbReference type="Proteomes" id="UP000051861">
    <property type="component" value="Unassembled WGS sequence"/>
</dbReference>
<dbReference type="InterPro" id="IPR050259">
    <property type="entry name" value="SDR"/>
</dbReference>
<organism evidence="4 5">
    <name type="scientific">candidate division WOR-1 bacterium DG_54_3</name>
    <dbReference type="NCBI Taxonomy" id="1703775"/>
    <lineage>
        <taxon>Bacteria</taxon>
        <taxon>Bacillati</taxon>
        <taxon>Saganbacteria</taxon>
    </lineage>
</organism>
<dbReference type="Pfam" id="PF13561">
    <property type="entry name" value="adh_short_C2"/>
    <property type="match status" value="1"/>
</dbReference>
<dbReference type="GO" id="GO:0032787">
    <property type="term" value="P:monocarboxylic acid metabolic process"/>
    <property type="evidence" value="ECO:0007669"/>
    <property type="project" value="UniProtKB-ARBA"/>
</dbReference>
<dbReference type="EMBL" id="LIZX01000029">
    <property type="protein sequence ID" value="KPJ69213.1"/>
    <property type="molecule type" value="Genomic_DNA"/>
</dbReference>
<dbReference type="InterPro" id="IPR002347">
    <property type="entry name" value="SDR_fam"/>
</dbReference>
<dbReference type="AlphaFoldDB" id="A0A0S7Y362"/>
<dbReference type="Gene3D" id="3.40.50.720">
    <property type="entry name" value="NAD(P)-binding Rossmann-like Domain"/>
    <property type="match status" value="1"/>
</dbReference>
<name>A0A0S7Y362_UNCSA</name>
<dbReference type="GO" id="GO:0016491">
    <property type="term" value="F:oxidoreductase activity"/>
    <property type="evidence" value="ECO:0007669"/>
    <property type="project" value="UniProtKB-KW"/>
</dbReference>
<dbReference type="PRINTS" id="PR00080">
    <property type="entry name" value="SDRFAMILY"/>
</dbReference>
<keyword evidence="3" id="KW-0175">Coiled coil</keyword>
<sequence length="260" mass="27691">MSLIQELFDLSGRVALVTGGSSGIGRAMASALASAGAAVVHAALEEEEEALREAIERVVQKEGRAAYVVCDVSRLDQLPKVVEKASAFFGTPDILVNAAGVNLREPWTAVSEESWNKTIAINLTAPFFLARLLIPAMQKKGWGKIINIASLQSVRAFPNSAPYGASKGGMMQLTRAMAEAWSANESGITCNAIAPGFFKTGLTAPLFKDHKVINALARQTIIGRNGRLEDLNGLTIFLASHASDYITGQTIFLDGGWTAK</sequence>
<evidence type="ECO:0000313" key="5">
    <source>
        <dbReference type="Proteomes" id="UP000051861"/>
    </source>
</evidence>
<feature type="coiled-coil region" evidence="3">
    <location>
        <begin position="37"/>
        <end position="64"/>
    </location>
</feature>
<comment type="similarity">
    <text evidence="1">Belongs to the short-chain dehydrogenases/reductases (SDR) family.</text>
</comment>
<dbReference type="InterPro" id="IPR020904">
    <property type="entry name" value="Sc_DH/Rdtase_CS"/>
</dbReference>
<evidence type="ECO:0000256" key="3">
    <source>
        <dbReference type="SAM" id="Coils"/>
    </source>
</evidence>
<dbReference type="PATRIC" id="fig|1703775.3.peg.1313"/>
<gene>
    <name evidence="4" type="ORF">AMJ44_04325</name>
</gene>
<keyword evidence="2" id="KW-0560">Oxidoreductase</keyword>
<evidence type="ECO:0000313" key="4">
    <source>
        <dbReference type="EMBL" id="KPJ69213.1"/>
    </source>
</evidence>
<accession>A0A0S7Y362</accession>
<dbReference type="InterPro" id="IPR036291">
    <property type="entry name" value="NAD(P)-bd_dom_sf"/>
</dbReference>
<dbReference type="FunFam" id="3.40.50.720:FF:000084">
    <property type="entry name" value="Short-chain dehydrogenase reductase"/>
    <property type="match status" value="1"/>
</dbReference>
<dbReference type="PANTHER" id="PTHR42879:SF2">
    <property type="entry name" value="3-OXOACYL-[ACYL-CARRIER-PROTEIN] REDUCTASE FABG"/>
    <property type="match status" value="1"/>
</dbReference>
<dbReference type="PRINTS" id="PR00081">
    <property type="entry name" value="GDHRDH"/>
</dbReference>
<protein>
    <submittedName>
        <fullName evidence="4">Gluconate 5-dehydrogenase</fullName>
    </submittedName>
</protein>
<dbReference type="PROSITE" id="PS00061">
    <property type="entry name" value="ADH_SHORT"/>
    <property type="match status" value="1"/>
</dbReference>
<reference evidence="4 5" key="1">
    <citation type="journal article" date="2015" name="Microbiome">
        <title>Genomic resolution of linkages in carbon, nitrogen, and sulfur cycling among widespread estuary sediment bacteria.</title>
        <authorList>
            <person name="Baker B.J."/>
            <person name="Lazar C.S."/>
            <person name="Teske A.P."/>
            <person name="Dick G.J."/>
        </authorList>
    </citation>
    <scope>NUCLEOTIDE SEQUENCE [LARGE SCALE GENOMIC DNA]</scope>
    <source>
        <strain evidence="4">DG_54_3</strain>
    </source>
</reference>